<feature type="region of interest" description="Disordered" evidence="1">
    <location>
        <begin position="223"/>
        <end position="269"/>
    </location>
</feature>
<reference evidence="3" key="3">
    <citation type="submission" date="2016-03" db="UniProtKB">
        <authorList>
            <consortium name="EnsemblProtists"/>
        </authorList>
    </citation>
    <scope>IDENTIFICATION</scope>
</reference>
<dbReference type="EMBL" id="JH992971">
    <property type="protein sequence ID" value="EKX53046.1"/>
    <property type="molecule type" value="Genomic_DNA"/>
</dbReference>
<feature type="compositionally biased region" description="Basic and acidic residues" evidence="1">
    <location>
        <begin position="240"/>
        <end position="249"/>
    </location>
</feature>
<dbReference type="KEGG" id="gtt:GUITHDRAFT_101491"/>
<reference evidence="2 4" key="1">
    <citation type="journal article" date="2012" name="Nature">
        <title>Algal genomes reveal evolutionary mosaicism and the fate of nucleomorphs.</title>
        <authorList>
            <consortium name="DOE Joint Genome Institute"/>
            <person name="Curtis B.A."/>
            <person name="Tanifuji G."/>
            <person name="Burki F."/>
            <person name="Gruber A."/>
            <person name="Irimia M."/>
            <person name="Maruyama S."/>
            <person name="Arias M.C."/>
            <person name="Ball S.G."/>
            <person name="Gile G.H."/>
            <person name="Hirakawa Y."/>
            <person name="Hopkins J.F."/>
            <person name="Kuo A."/>
            <person name="Rensing S.A."/>
            <person name="Schmutz J."/>
            <person name="Symeonidi A."/>
            <person name="Elias M."/>
            <person name="Eveleigh R.J."/>
            <person name="Herman E.K."/>
            <person name="Klute M.J."/>
            <person name="Nakayama T."/>
            <person name="Obornik M."/>
            <person name="Reyes-Prieto A."/>
            <person name="Armbrust E.V."/>
            <person name="Aves S.J."/>
            <person name="Beiko R.G."/>
            <person name="Coutinho P."/>
            <person name="Dacks J.B."/>
            <person name="Durnford D.G."/>
            <person name="Fast N.M."/>
            <person name="Green B.R."/>
            <person name="Grisdale C.J."/>
            <person name="Hempel F."/>
            <person name="Henrissat B."/>
            <person name="Hoppner M.P."/>
            <person name="Ishida K."/>
            <person name="Kim E."/>
            <person name="Koreny L."/>
            <person name="Kroth P.G."/>
            <person name="Liu Y."/>
            <person name="Malik S.B."/>
            <person name="Maier U.G."/>
            <person name="McRose D."/>
            <person name="Mock T."/>
            <person name="Neilson J.A."/>
            <person name="Onodera N.T."/>
            <person name="Poole A.M."/>
            <person name="Pritham E.J."/>
            <person name="Richards T.A."/>
            <person name="Rocap G."/>
            <person name="Roy S.W."/>
            <person name="Sarai C."/>
            <person name="Schaack S."/>
            <person name="Shirato S."/>
            <person name="Slamovits C.H."/>
            <person name="Spencer D.F."/>
            <person name="Suzuki S."/>
            <person name="Worden A.Z."/>
            <person name="Zauner S."/>
            <person name="Barry K."/>
            <person name="Bell C."/>
            <person name="Bharti A.K."/>
            <person name="Crow J.A."/>
            <person name="Grimwood J."/>
            <person name="Kramer R."/>
            <person name="Lindquist E."/>
            <person name="Lucas S."/>
            <person name="Salamov A."/>
            <person name="McFadden G.I."/>
            <person name="Lane C.E."/>
            <person name="Keeling P.J."/>
            <person name="Gray M.W."/>
            <person name="Grigoriev I.V."/>
            <person name="Archibald J.M."/>
        </authorList>
    </citation>
    <scope>NUCLEOTIDE SEQUENCE</scope>
    <source>
        <strain evidence="2 4">CCMP2712</strain>
    </source>
</reference>
<dbReference type="GeneID" id="17309728"/>
<gene>
    <name evidence="2" type="ORF">GUITHDRAFT_101491</name>
</gene>
<feature type="region of interest" description="Disordered" evidence="1">
    <location>
        <begin position="66"/>
        <end position="97"/>
    </location>
</feature>
<sequence>MYHTSSESAKWIPPLCLSADADSLLQQGPAQQLGKLLGFCLAALSAACLLKIHTYAVKEDMLSHLSSPSEGEASQGEEAQHETGSSTEEQCPAHEQQAYQAVTANPRIRLGAARRDPDALPTLRPFRLPGLSPQDIFQIGADSSAGSTGLSSFRSVESMTDPAMDMNVMELQREIRAAMEKLQSLESRLCSVEKGSVSGNEDEAVSGSASLSDHEAAGYYSLGGRESEVKSEPAMAGWEGRLEGSREEAGPVASKSPRSVENRSEASTICSVQTDGQPDSLFLDGIPMHQSLRHCQDAEDFFLVHNPSSREIPQEEEERDANSVQTFFQTIMSKSFSRELHF</sequence>
<name>L1JWT2_GUITC</name>
<dbReference type="HOGENOM" id="CLU_812481_0_0_1"/>
<dbReference type="AlphaFoldDB" id="L1JWT2"/>
<protein>
    <submittedName>
        <fullName evidence="2 3">Uncharacterized protein</fullName>
    </submittedName>
</protein>
<keyword evidence="4" id="KW-1185">Reference proteome</keyword>
<dbReference type="RefSeq" id="XP_005840026.1">
    <property type="nucleotide sequence ID" value="XM_005839969.1"/>
</dbReference>
<dbReference type="PaxDb" id="55529-EKX53046"/>
<accession>L1JWT2</accession>
<reference evidence="4" key="2">
    <citation type="submission" date="2012-11" db="EMBL/GenBank/DDBJ databases">
        <authorList>
            <person name="Kuo A."/>
            <person name="Curtis B.A."/>
            <person name="Tanifuji G."/>
            <person name="Burki F."/>
            <person name="Gruber A."/>
            <person name="Irimia M."/>
            <person name="Maruyama S."/>
            <person name="Arias M.C."/>
            <person name="Ball S.G."/>
            <person name="Gile G.H."/>
            <person name="Hirakawa Y."/>
            <person name="Hopkins J.F."/>
            <person name="Rensing S.A."/>
            <person name="Schmutz J."/>
            <person name="Symeonidi A."/>
            <person name="Elias M."/>
            <person name="Eveleigh R.J."/>
            <person name="Herman E.K."/>
            <person name="Klute M.J."/>
            <person name="Nakayama T."/>
            <person name="Obornik M."/>
            <person name="Reyes-Prieto A."/>
            <person name="Armbrust E.V."/>
            <person name="Aves S.J."/>
            <person name="Beiko R.G."/>
            <person name="Coutinho P."/>
            <person name="Dacks J.B."/>
            <person name="Durnford D.G."/>
            <person name="Fast N.M."/>
            <person name="Green B.R."/>
            <person name="Grisdale C."/>
            <person name="Hempe F."/>
            <person name="Henrissat B."/>
            <person name="Hoppner M.P."/>
            <person name="Ishida K.-I."/>
            <person name="Kim E."/>
            <person name="Koreny L."/>
            <person name="Kroth P.G."/>
            <person name="Liu Y."/>
            <person name="Malik S.-B."/>
            <person name="Maier U.G."/>
            <person name="McRose D."/>
            <person name="Mock T."/>
            <person name="Neilson J.A."/>
            <person name="Onodera N.T."/>
            <person name="Poole A.M."/>
            <person name="Pritham E.J."/>
            <person name="Richards T.A."/>
            <person name="Rocap G."/>
            <person name="Roy S.W."/>
            <person name="Sarai C."/>
            <person name="Schaack S."/>
            <person name="Shirato S."/>
            <person name="Slamovits C.H."/>
            <person name="Spencer D.F."/>
            <person name="Suzuki S."/>
            <person name="Worden A.Z."/>
            <person name="Zauner S."/>
            <person name="Barry K."/>
            <person name="Bell C."/>
            <person name="Bharti A.K."/>
            <person name="Crow J.A."/>
            <person name="Grimwood J."/>
            <person name="Kramer R."/>
            <person name="Lindquist E."/>
            <person name="Lucas S."/>
            <person name="Salamov A."/>
            <person name="McFadden G.I."/>
            <person name="Lane C.E."/>
            <person name="Keeling P.J."/>
            <person name="Gray M.W."/>
            <person name="Grigoriev I.V."/>
            <person name="Archibald J.M."/>
        </authorList>
    </citation>
    <scope>NUCLEOTIDE SEQUENCE</scope>
    <source>
        <strain evidence="4">CCMP2712</strain>
    </source>
</reference>
<dbReference type="Proteomes" id="UP000011087">
    <property type="component" value="Unassembled WGS sequence"/>
</dbReference>
<evidence type="ECO:0000256" key="1">
    <source>
        <dbReference type="SAM" id="MobiDB-lite"/>
    </source>
</evidence>
<proteinExistence type="predicted"/>
<evidence type="ECO:0000313" key="3">
    <source>
        <dbReference type="EnsemblProtists" id="EKX53046"/>
    </source>
</evidence>
<evidence type="ECO:0000313" key="2">
    <source>
        <dbReference type="EMBL" id="EKX53046.1"/>
    </source>
</evidence>
<dbReference type="EnsemblProtists" id="EKX53046">
    <property type="protein sequence ID" value="EKX53046"/>
    <property type="gene ID" value="GUITHDRAFT_101491"/>
</dbReference>
<evidence type="ECO:0000313" key="4">
    <source>
        <dbReference type="Proteomes" id="UP000011087"/>
    </source>
</evidence>
<organism evidence="2">
    <name type="scientific">Guillardia theta (strain CCMP2712)</name>
    <name type="common">Cryptophyte</name>
    <dbReference type="NCBI Taxonomy" id="905079"/>
    <lineage>
        <taxon>Eukaryota</taxon>
        <taxon>Cryptophyceae</taxon>
        <taxon>Pyrenomonadales</taxon>
        <taxon>Geminigeraceae</taxon>
        <taxon>Guillardia</taxon>
    </lineage>
</organism>